<keyword evidence="3" id="KW-1185">Reference proteome</keyword>
<evidence type="ECO:0000256" key="1">
    <source>
        <dbReference type="SAM" id="MobiDB-lite"/>
    </source>
</evidence>
<dbReference type="RefSeq" id="WP_379677167.1">
    <property type="nucleotide sequence ID" value="NZ_JBHLWP010000001.1"/>
</dbReference>
<sequence>MNFSFSTPHSGACLVKLWASGRYGFSLPKKVEITGPDGVTATFQYHSRKVGLTAELTNRTLVRIAIAQFLQGDAGERRGEGHVECAEIDDTLAPFKGTLTQIRPFAPPPPPPRVRPSRIMPKSAAGRATCVKEAA</sequence>
<proteinExistence type="predicted"/>
<accession>A0ABV6FA74</accession>
<feature type="compositionally biased region" description="Pro residues" evidence="1">
    <location>
        <begin position="105"/>
        <end position="114"/>
    </location>
</feature>
<comment type="caution">
    <text evidence="2">The sequence shown here is derived from an EMBL/GenBank/DDBJ whole genome shotgun (WGS) entry which is preliminary data.</text>
</comment>
<reference evidence="2 3" key="1">
    <citation type="submission" date="2024-09" db="EMBL/GenBank/DDBJ databases">
        <authorList>
            <person name="Sun Q."/>
            <person name="Mori K."/>
        </authorList>
    </citation>
    <scope>NUCLEOTIDE SEQUENCE [LARGE SCALE GENOMIC DNA]</scope>
    <source>
        <strain evidence="2 3">CCM 7792</strain>
    </source>
</reference>
<name>A0ABV6FA74_9BURK</name>
<protein>
    <submittedName>
        <fullName evidence="2">Uncharacterized protein</fullName>
    </submittedName>
</protein>
<evidence type="ECO:0000313" key="2">
    <source>
        <dbReference type="EMBL" id="MFC0250418.1"/>
    </source>
</evidence>
<organism evidence="2 3">
    <name type="scientific">Massilia consociata</name>
    <dbReference type="NCBI Taxonomy" id="760117"/>
    <lineage>
        <taxon>Bacteria</taxon>
        <taxon>Pseudomonadati</taxon>
        <taxon>Pseudomonadota</taxon>
        <taxon>Betaproteobacteria</taxon>
        <taxon>Burkholderiales</taxon>
        <taxon>Oxalobacteraceae</taxon>
        <taxon>Telluria group</taxon>
        <taxon>Massilia</taxon>
    </lineage>
</organism>
<evidence type="ECO:0000313" key="3">
    <source>
        <dbReference type="Proteomes" id="UP001589773"/>
    </source>
</evidence>
<feature type="region of interest" description="Disordered" evidence="1">
    <location>
        <begin position="100"/>
        <end position="135"/>
    </location>
</feature>
<gene>
    <name evidence="2" type="ORF">ACFFJK_00825</name>
</gene>
<dbReference type="EMBL" id="JBHLWP010000001">
    <property type="protein sequence ID" value="MFC0250418.1"/>
    <property type="molecule type" value="Genomic_DNA"/>
</dbReference>
<dbReference type="Proteomes" id="UP001589773">
    <property type="component" value="Unassembled WGS sequence"/>
</dbReference>